<evidence type="ECO:0000256" key="1">
    <source>
        <dbReference type="SAM" id="MobiDB-lite"/>
    </source>
</evidence>
<comment type="caution">
    <text evidence="2">The sequence shown here is derived from an EMBL/GenBank/DDBJ whole genome shotgun (WGS) entry which is preliminary data.</text>
</comment>
<feature type="region of interest" description="Disordered" evidence="1">
    <location>
        <begin position="1"/>
        <end position="26"/>
    </location>
</feature>
<keyword evidence="3" id="KW-1185">Reference proteome</keyword>
<feature type="region of interest" description="Disordered" evidence="1">
    <location>
        <begin position="88"/>
        <end position="116"/>
    </location>
</feature>
<dbReference type="OrthoDB" id="1912459at2759"/>
<reference evidence="3" key="1">
    <citation type="journal article" date="2018" name="Gigascience">
        <title>Genome assembly of the Pink Ipe (Handroanthus impetiginosus, Bignoniaceae), a highly valued, ecologically keystone Neotropical timber forest tree.</title>
        <authorList>
            <person name="Silva-Junior O.B."/>
            <person name="Grattapaglia D."/>
            <person name="Novaes E."/>
            <person name="Collevatti R.G."/>
        </authorList>
    </citation>
    <scope>NUCLEOTIDE SEQUENCE [LARGE SCALE GENOMIC DNA]</scope>
    <source>
        <strain evidence="3">cv. UFG-1</strain>
    </source>
</reference>
<dbReference type="InterPro" id="IPR044661">
    <property type="entry name" value="MED15a/b/c-like"/>
</dbReference>
<evidence type="ECO:0000313" key="3">
    <source>
        <dbReference type="Proteomes" id="UP000231279"/>
    </source>
</evidence>
<dbReference type="EMBL" id="NKXS01000071">
    <property type="protein sequence ID" value="PIN26611.1"/>
    <property type="molecule type" value="Genomic_DNA"/>
</dbReference>
<dbReference type="PANTHER" id="PTHR33137:SF4">
    <property type="entry name" value="MEDIATOR OF RNA POLYMERASE II TRANSCRIPTION SUBUNIT 15A-RELATED"/>
    <property type="match status" value="1"/>
</dbReference>
<dbReference type="PANTHER" id="PTHR33137">
    <property type="entry name" value="MEDIATOR OF RNA POLYMERASE II TRANSCRIPTION SUBUNIT 15A-RELATED"/>
    <property type="match status" value="1"/>
</dbReference>
<dbReference type="Proteomes" id="UP000231279">
    <property type="component" value="Unassembled WGS sequence"/>
</dbReference>
<sequence>MDRNNWGGAQGVQIPGQANRWPNGGGCGYGRRRLLAESATSGFQTGDCKQDTGDANGGDWQEVTYQKIKSMNEMYFPELNEMYQRMAAKLQQQDAPPQQAKNEQSEKLRARKQIKK</sequence>
<evidence type="ECO:0000313" key="2">
    <source>
        <dbReference type="EMBL" id="PIN26611.1"/>
    </source>
</evidence>
<organism evidence="2 3">
    <name type="scientific">Handroanthus impetiginosus</name>
    <dbReference type="NCBI Taxonomy" id="429701"/>
    <lineage>
        <taxon>Eukaryota</taxon>
        <taxon>Viridiplantae</taxon>
        <taxon>Streptophyta</taxon>
        <taxon>Embryophyta</taxon>
        <taxon>Tracheophyta</taxon>
        <taxon>Spermatophyta</taxon>
        <taxon>Magnoliopsida</taxon>
        <taxon>eudicotyledons</taxon>
        <taxon>Gunneridae</taxon>
        <taxon>Pentapetalae</taxon>
        <taxon>asterids</taxon>
        <taxon>lamiids</taxon>
        <taxon>Lamiales</taxon>
        <taxon>Bignoniaceae</taxon>
        <taxon>Crescentiina</taxon>
        <taxon>Tabebuia alliance</taxon>
        <taxon>Handroanthus</taxon>
    </lineage>
</organism>
<gene>
    <name evidence="2" type="ORF">CDL12_00641</name>
</gene>
<dbReference type="STRING" id="429701.A0A2G9IA37"/>
<proteinExistence type="predicted"/>
<feature type="compositionally biased region" description="Polar residues" evidence="1">
    <location>
        <begin position="90"/>
        <end position="102"/>
    </location>
</feature>
<dbReference type="GO" id="GO:0031490">
    <property type="term" value="F:chromatin DNA binding"/>
    <property type="evidence" value="ECO:0007669"/>
    <property type="project" value="InterPro"/>
</dbReference>
<protein>
    <submittedName>
        <fullName evidence="2">Uncharacterized protein</fullName>
    </submittedName>
</protein>
<accession>A0A2G9IA37</accession>
<name>A0A2G9IA37_9LAMI</name>
<dbReference type="GO" id="GO:0003713">
    <property type="term" value="F:transcription coactivator activity"/>
    <property type="evidence" value="ECO:0007669"/>
    <property type="project" value="InterPro"/>
</dbReference>
<dbReference type="AlphaFoldDB" id="A0A2G9IA37"/>